<dbReference type="Pfam" id="PF17801">
    <property type="entry name" value="Melibiase_C"/>
    <property type="match status" value="1"/>
</dbReference>
<accession>D8R2U0</accession>
<feature type="domain" description="Alpha galactosidase C-terminal" evidence="14">
    <location>
        <begin position="356"/>
        <end position="430"/>
    </location>
</feature>
<comment type="similarity">
    <text evidence="3 13">Belongs to the glycosyl hydrolase 27 family.</text>
</comment>
<keyword evidence="12" id="KW-0624">Polysaccharide degradation</keyword>
<evidence type="ECO:0000256" key="11">
    <source>
        <dbReference type="ARBA" id="ARBA00023295"/>
    </source>
</evidence>
<evidence type="ECO:0000256" key="9">
    <source>
        <dbReference type="ARBA" id="ARBA00023180"/>
    </source>
</evidence>
<dbReference type="KEGG" id="smo:SELMODRAFT_85032"/>
<dbReference type="Gene3D" id="2.60.40.1180">
    <property type="entry name" value="Golgi alpha-mannosidase II"/>
    <property type="match status" value="1"/>
</dbReference>
<evidence type="ECO:0000256" key="8">
    <source>
        <dbReference type="ARBA" id="ARBA00023157"/>
    </source>
</evidence>
<dbReference type="STRING" id="88036.D8R2U0"/>
<comment type="catalytic activity">
    <reaction evidence="1 13">
        <text>Hydrolysis of terminal, non-reducing alpha-D-galactose residues in alpha-D-galactosides, including galactose oligosaccharides, galactomannans and galactolipids.</text>
        <dbReference type="EC" id="3.2.1.22"/>
    </reaction>
</comment>
<dbReference type="CDD" id="cd14792">
    <property type="entry name" value="GH27"/>
    <property type="match status" value="1"/>
</dbReference>
<evidence type="ECO:0000256" key="12">
    <source>
        <dbReference type="ARBA" id="ARBA00023326"/>
    </source>
</evidence>
<dbReference type="InterPro" id="IPR041233">
    <property type="entry name" value="Melibiase_C"/>
</dbReference>
<dbReference type="PRINTS" id="PR00740">
    <property type="entry name" value="GLHYDRLASE27"/>
</dbReference>
<dbReference type="InterPro" id="IPR017853">
    <property type="entry name" value="GH"/>
</dbReference>
<dbReference type="Proteomes" id="UP000001514">
    <property type="component" value="Unassembled WGS sequence"/>
</dbReference>
<dbReference type="Gramene" id="EFJ33162">
    <property type="protein sequence ID" value="EFJ33162"/>
    <property type="gene ID" value="SELMODRAFT_85032"/>
</dbReference>
<gene>
    <name evidence="15" type="ORF">SELMODRAFT_85032</name>
</gene>
<dbReference type="HOGENOM" id="CLU_013093_2_2_1"/>
<keyword evidence="16" id="KW-1185">Reference proteome</keyword>
<dbReference type="InterPro" id="IPR000111">
    <property type="entry name" value="Glyco_hydro_27/36_CS"/>
</dbReference>
<evidence type="ECO:0000256" key="1">
    <source>
        <dbReference type="ARBA" id="ARBA00001255"/>
    </source>
</evidence>
<evidence type="ECO:0000256" key="13">
    <source>
        <dbReference type="RuleBase" id="RU361168"/>
    </source>
</evidence>
<evidence type="ECO:0000256" key="2">
    <source>
        <dbReference type="ARBA" id="ARBA00004613"/>
    </source>
</evidence>
<protein>
    <recommendedName>
        <fullName evidence="4 13">Alpha-galactosidase</fullName>
        <ecNumber evidence="4 13">3.2.1.22</ecNumber>
    </recommendedName>
    <alternativeName>
        <fullName evidence="13">Melibiase</fullName>
    </alternativeName>
</protein>
<dbReference type="SUPFAM" id="SSF51011">
    <property type="entry name" value="Glycosyl hydrolase domain"/>
    <property type="match status" value="1"/>
</dbReference>
<dbReference type="Pfam" id="PF16499">
    <property type="entry name" value="Melibiase_2"/>
    <property type="match status" value="1"/>
</dbReference>
<organism evidence="16">
    <name type="scientific">Selaginella moellendorffii</name>
    <name type="common">Spikemoss</name>
    <dbReference type="NCBI Taxonomy" id="88036"/>
    <lineage>
        <taxon>Eukaryota</taxon>
        <taxon>Viridiplantae</taxon>
        <taxon>Streptophyta</taxon>
        <taxon>Embryophyta</taxon>
        <taxon>Tracheophyta</taxon>
        <taxon>Lycopodiopsida</taxon>
        <taxon>Selaginellales</taxon>
        <taxon>Selaginellaceae</taxon>
        <taxon>Selaginella</taxon>
    </lineage>
</organism>
<dbReference type="FunFam" id="2.60.40.1180:FF:000008">
    <property type="entry name" value="Alpha-galactosidase"/>
    <property type="match status" value="1"/>
</dbReference>
<dbReference type="GO" id="GO:0005576">
    <property type="term" value="C:extracellular region"/>
    <property type="evidence" value="ECO:0007669"/>
    <property type="project" value="UniProtKB-SubCell"/>
</dbReference>
<dbReference type="PROSITE" id="PS00512">
    <property type="entry name" value="ALPHA_GALACTOSIDASE"/>
    <property type="match status" value="1"/>
</dbReference>
<comment type="subcellular location">
    <subcellularLocation>
        <location evidence="2">Secreted</location>
    </subcellularLocation>
</comment>
<dbReference type="SUPFAM" id="SSF51445">
    <property type="entry name" value="(Trans)glycosidases"/>
    <property type="match status" value="1"/>
</dbReference>
<dbReference type="OrthoDB" id="5795902at2759"/>
<evidence type="ECO:0000259" key="14">
    <source>
        <dbReference type="Pfam" id="PF17801"/>
    </source>
</evidence>
<keyword evidence="6" id="KW-0732">Signal</keyword>
<dbReference type="InterPro" id="IPR013780">
    <property type="entry name" value="Glyco_hydro_b"/>
</dbReference>
<dbReference type="eggNOG" id="KOG2366">
    <property type="taxonomic scope" value="Eukaryota"/>
</dbReference>
<dbReference type="InParanoid" id="D8R2U0"/>
<evidence type="ECO:0000313" key="15">
    <source>
        <dbReference type="EMBL" id="EFJ33162.1"/>
    </source>
</evidence>
<dbReference type="EMBL" id="GL377571">
    <property type="protein sequence ID" value="EFJ33162.1"/>
    <property type="molecule type" value="Genomic_DNA"/>
</dbReference>
<name>D8R2U0_SELML</name>
<keyword evidence="8 13" id="KW-1015">Disulfide bond</keyword>
<dbReference type="PANTHER" id="PTHR11452:SF75">
    <property type="entry name" value="ALPHA-GALACTOSIDASE MEL1"/>
    <property type="match status" value="1"/>
</dbReference>
<reference evidence="15 16" key="1">
    <citation type="journal article" date="2011" name="Science">
        <title>The Selaginella genome identifies genetic changes associated with the evolution of vascular plants.</title>
        <authorList>
            <person name="Banks J.A."/>
            <person name="Nishiyama T."/>
            <person name="Hasebe M."/>
            <person name="Bowman J.L."/>
            <person name="Gribskov M."/>
            <person name="dePamphilis C."/>
            <person name="Albert V.A."/>
            <person name="Aono N."/>
            <person name="Aoyama T."/>
            <person name="Ambrose B.A."/>
            <person name="Ashton N.W."/>
            <person name="Axtell M.J."/>
            <person name="Barker E."/>
            <person name="Barker M.S."/>
            <person name="Bennetzen J.L."/>
            <person name="Bonawitz N.D."/>
            <person name="Chapple C."/>
            <person name="Cheng C."/>
            <person name="Correa L.G."/>
            <person name="Dacre M."/>
            <person name="DeBarry J."/>
            <person name="Dreyer I."/>
            <person name="Elias M."/>
            <person name="Engstrom E.M."/>
            <person name="Estelle M."/>
            <person name="Feng L."/>
            <person name="Finet C."/>
            <person name="Floyd S.K."/>
            <person name="Frommer W.B."/>
            <person name="Fujita T."/>
            <person name="Gramzow L."/>
            <person name="Gutensohn M."/>
            <person name="Harholt J."/>
            <person name="Hattori M."/>
            <person name="Heyl A."/>
            <person name="Hirai T."/>
            <person name="Hiwatashi Y."/>
            <person name="Ishikawa M."/>
            <person name="Iwata M."/>
            <person name="Karol K.G."/>
            <person name="Koehler B."/>
            <person name="Kolukisaoglu U."/>
            <person name="Kubo M."/>
            <person name="Kurata T."/>
            <person name="Lalonde S."/>
            <person name="Li K."/>
            <person name="Li Y."/>
            <person name="Litt A."/>
            <person name="Lyons E."/>
            <person name="Manning G."/>
            <person name="Maruyama T."/>
            <person name="Michael T.P."/>
            <person name="Mikami K."/>
            <person name="Miyazaki S."/>
            <person name="Morinaga S."/>
            <person name="Murata T."/>
            <person name="Mueller-Roeber B."/>
            <person name="Nelson D.R."/>
            <person name="Obara M."/>
            <person name="Oguri Y."/>
            <person name="Olmstead R.G."/>
            <person name="Onodera N."/>
            <person name="Petersen B.L."/>
            <person name="Pils B."/>
            <person name="Prigge M."/>
            <person name="Rensing S.A."/>
            <person name="Riano-Pachon D.M."/>
            <person name="Roberts A.W."/>
            <person name="Sato Y."/>
            <person name="Scheller H.V."/>
            <person name="Schulz B."/>
            <person name="Schulz C."/>
            <person name="Shakirov E.V."/>
            <person name="Shibagaki N."/>
            <person name="Shinohara N."/>
            <person name="Shippen D.E."/>
            <person name="Soerensen I."/>
            <person name="Sotooka R."/>
            <person name="Sugimoto N."/>
            <person name="Sugita M."/>
            <person name="Sumikawa N."/>
            <person name="Tanurdzic M."/>
            <person name="Theissen G."/>
            <person name="Ulvskov P."/>
            <person name="Wakazuki S."/>
            <person name="Weng J.K."/>
            <person name="Willats W.W."/>
            <person name="Wipf D."/>
            <person name="Wolf P.G."/>
            <person name="Yang L."/>
            <person name="Zimmer A.D."/>
            <person name="Zhu Q."/>
            <person name="Mitros T."/>
            <person name="Hellsten U."/>
            <person name="Loque D."/>
            <person name="Otillar R."/>
            <person name="Salamov A."/>
            <person name="Schmutz J."/>
            <person name="Shapiro H."/>
            <person name="Lindquist E."/>
            <person name="Lucas S."/>
            <person name="Rokhsar D."/>
            <person name="Grigoriev I.V."/>
        </authorList>
    </citation>
    <scope>NUCLEOTIDE SEQUENCE [LARGE SCALE GENOMIC DNA]</scope>
</reference>
<sequence>MEYLFWRNLGIVAAVAIFAWKARGRLGCSQLFDRTHTKWDIRKAVPLERRMVYDNGLGQTPLMGWSGWNFYECTINEKIVYGNMDALVRLDLPSYGYNYVIVDDCWSAYKRDKEGNLRSDKKTFPSGMKALADYAHERGMKFGLYSDAGRMTCKCHRAASEGHEFRDARTFASWGIDYLKYDNCFHKKNRPSHARYPVMSEALNKSGRPIFYAMCEWGEDHPAVWAGKYANSWRTSLDVKDRWPRIELLADDNNLWASYAGPGGWNDPDMLQVGNGRMSLAEYRSHFSIWSIMKAPLIIGCELRTITKEHLEIYKNTEIIAVNQDSLGIQGRKVSRIGQSEVITSCLTLTKLCVTTQVWAGPLSGDRIVMAAWNRGWKRALITINWYDIGLEPSVTASVRDLWKHEDWTQRQKDGFEVEIDSHDCGVYILSNISMVELYFNSGR</sequence>
<keyword evidence="5" id="KW-0964">Secreted</keyword>
<proteinExistence type="inferred from homology"/>
<evidence type="ECO:0000256" key="10">
    <source>
        <dbReference type="ARBA" id="ARBA00023277"/>
    </source>
</evidence>
<dbReference type="Gene3D" id="3.20.20.70">
    <property type="entry name" value="Aldolase class I"/>
    <property type="match status" value="1"/>
</dbReference>
<evidence type="ECO:0000256" key="3">
    <source>
        <dbReference type="ARBA" id="ARBA00009743"/>
    </source>
</evidence>
<evidence type="ECO:0000256" key="4">
    <source>
        <dbReference type="ARBA" id="ARBA00012755"/>
    </source>
</evidence>
<dbReference type="InterPro" id="IPR013785">
    <property type="entry name" value="Aldolase_TIM"/>
</dbReference>
<dbReference type="GO" id="GO:0000272">
    <property type="term" value="P:polysaccharide catabolic process"/>
    <property type="evidence" value="ECO:0007669"/>
    <property type="project" value="UniProtKB-KW"/>
</dbReference>
<dbReference type="InterPro" id="IPR002241">
    <property type="entry name" value="Glyco_hydro_27"/>
</dbReference>
<keyword evidence="10" id="KW-0119">Carbohydrate metabolism</keyword>
<keyword evidence="11 13" id="KW-0326">Glycosidase</keyword>
<keyword evidence="9" id="KW-0325">Glycoprotein</keyword>
<dbReference type="EC" id="3.2.1.22" evidence="4 13"/>
<dbReference type="AlphaFoldDB" id="D8R2U0"/>
<dbReference type="PANTHER" id="PTHR11452">
    <property type="entry name" value="ALPHA-GALACTOSIDASE/ALPHA-N-ACETYLGALACTOSAMINIDASE"/>
    <property type="match status" value="1"/>
</dbReference>
<evidence type="ECO:0000313" key="16">
    <source>
        <dbReference type="Proteomes" id="UP000001514"/>
    </source>
</evidence>
<evidence type="ECO:0000256" key="6">
    <source>
        <dbReference type="ARBA" id="ARBA00022729"/>
    </source>
</evidence>
<dbReference type="FunFam" id="3.20.20.70:FF:000197">
    <property type="entry name" value="Alpha-galactosidase"/>
    <property type="match status" value="1"/>
</dbReference>
<evidence type="ECO:0000256" key="5">
    <source>
        <dbReference type="ARBA" id="ARBA00022525"/>
    </source>
</evidence>
<keyword evidence="7 13" id="KW-0378">Hydrolase</keyword>
<evidence type="ECO:0000256" key="7">
    <source>
        <dbReference type="ARBA" id="ARBA00022801"/>
    </source>
</evidence>
<dbReference type="GO" id="GO:0004557">
    <property type="term" value="F:alpha-galactosidase activity"/>
    <property type="evidence" value="ECO:0007669"/>
    <property type="project" value="UniProtKB-EC"/>
</dbReference>